<gene>
    <name evidence="10" type="primary">APC1</name>
    <name evidence="10" type="ORF">CAAN4_A06458</name>
</gene>
<feature type="region of interest" description="Disordered" evidence="6">
    <location>
        <begin position="228"/>
        <end position="257"/>
    </location>
</feature>
<organism evidence="10 11">
    <name type="scientific">[Candida] anglica</name>
    <dbReference type="NCBI Taxonomy" id="148631"/>
    <lineage>
        <taxon>Eukaryota</taxon>
        <taxon>Fungi</taxon>
        <taxon>Dikarya</taxon>
        <taxon>Ascomycota</taxon>
        <taxon>Saccharomycotina</taxon>
        <taxon>Pichiomycetes</taxon>
        <taxon>Debaryomycetaceae</taxon>
        <taxon>Kurtzmaniella</taxon>
    </lineage>
</organism>
<sequence length="1618" mass="180766">MSVALPAIDLRNEIRHAYSSSVGYKSCLFPGDIQLLIGRYEVVVIQGACVSRKFIYEEPVVSATYTTFNSKPGVGVVSQAVPTIGGKSIPISLAREDENSANAKLALVVCLRKAAHIYYKDGRSYVVSLPFTLKSVFPFDFGLILEKEPSPISGGPHQPAALQQAKFLTLVDPIGEFRLVTTSSTSVVSAQEELVAFRRSGLARGGSSMLCATYNRTDGTVVLYHAKSSTRGNGQRQKLALNQSNRSTYKRKPSLLSAPKVVIEDDEDMDHQQQLLQPLSHPLQPQQHQSLQSQQHLQPQQHPSQNLVSSSSSSSQQHPQQSQQHIPSINMEKKRTSTLLSDISSIARMGSEPGFPDQHSSTRNDSTLRKDLILTRLDTFSVKPSGIHTLQFEDQEALVISSESKTQVYIYRQQPSHIYRYQSCYTLDYSICIPLENNSHQGWLVVLTSPSSIKLVNPFLEIESIDLQFQAGSFPAIHSLQSSCGSDVSMKSESGKSYILRLVLEPSSTLVTMCLKCFRYLSGSKIRETLWMLWCSAMTLDESKDEWNAFIIMLLSIIYPMSNLSSSNETPITKLLPAAKILHETASFQYSFGDLAPFIVLSLHLVQEELKLDALSGHNLSKLGQLLTQLTTWMGWSEMWTSYYMIDNDLIDNSVQFLSVSILESPPNILESLCSLFGGKIIRYVTFSQLVEEDESVDRLITPKTYYILRLFEVLVSPHYGPNELVDMMCEYGISSSDLELYPPGIYLPLKEVISHCQERPAFEWTSEALELVGRRDLSRFLETEYNRDIGSNKGVTGGASAEPSNTFPSIQHILSNVFDKNESITAWDGQAEADRISITKLIFDYDRRFYEITTLLHQTKVQTASLKGQEVSLNEYDIVVLQRELAALVALRTLTIPLGRAALFYSSRMPLMTEKFPIPKFNFNTLISPSMATIVLSKDSLNENTSEWGYFHNGVSSGLMVSPESKGISGSWIIFNKPPELNSQHAGFLLGLGLNGHLKKLEEWHIYNYLGPKHPLTSVGLLIGMAASLRGTMDNKLTKVLSVHAVALLPQGANDLNVPIIVQTAGLIGIGLLYLATQHRRMSEVLLLQVTGSVSQNDSEQIHEGYRLAAGIALGFVNLGKGNDLKGLGDTHVIDKLLALATSMKDFQTSQELDKSCCGAVMALGFIYMKTGQVSIANKLTVPETERLLDYIRPDLLLLRCMARNIIMWDQTGDSIEWVESEIPICLREKYMTIDGLNELNSDQLAFFNVLGGICMALAVKNASSQSKMARDTLLHFLDLMMEVSARSAKNYDEKIAQHSAISIRNLLALCVSVVMAGSGDLETFRRLRILHGDTSKEMEYGSYMAINMALGFLFLGGGQYAFSTSHFSIACLVTSMYPVFPSSNSDYEVHLQAMRHFWALAVEPRCLVIRDVTSNLPCKVPIEIHKSNGDVIETNSPCLLPPFREISQIKVSSNNHFEVTIDFFLNSSYLENFKKTFTIFVYRRRNHQLLEASVGSLLKNENQALQVANGEIAINSDLSMIGQLEVLKQSLDEFERKVLLYESNMIRGDEDSDNSMFSMFNVVDNKIELAQLALKPRTVNDLWNLRLIFAFSETGKMSYVSHRYVDNLRKRMFRKS</sequence>
<dbReference type="InterPro" id="IPR024990">
    <property type="entry name" value="Apc1"/>
</dbReference>
<dbReference type="PANTHER" id="PTHR12827">
    <property type="entry name" value="MEIOTIC CHECKPOINT REGULATOR TSG24 FAMILY MEMBER"/>
    <property type="match status" value="1"/>
</dbReference>
<dbReference type="InterPro" id="IPR046794">
    <property type="entry name" value="Apc1_MidN"/>
</dbReference>
<evidence type="ECO:0000256" key="4">
    <source>
        <dbReference type="ARBA" id="ARBA00022776"/>
    </source>
</evidence>
<dbReference type="InterPro" id="IPR049255">
    <property type="entry name" value="Apc1_N"/>
</dbReference>
<evidence type="ECO:0000313" key="11">
    <source>
        <dbReference type="Proteomes" id="UP001497600"/>
    </source>
</evidence>
<evidence type="ECO:0000259" key="7">
    <source>
        <dbReference type="Pfam" id="PF12859"/>
    </source>
</evidence>
<evidence type="ECO:0000313" key="10">
    <source>
        <dbReference type="EMBL" id="CAK7893249.1"/>
    </source>
</evidence>
<feature type="region of interest" description="Disordered" evidence="6">
    <location>
        <begin position="283"/>
        <end position="332"/>
    </location>
</feature>
<comment type="similarity">
    <text evidence="1">Belongs to the APC1 family.</text>
</comment>
<dbReference type="Pfam" id="PF20518">
    <property type="entry name" value="Apc1_MidN"/>
    <property type="match status" value="1"/>
</dbReference>
<name>A0ABP0E5Y6_9ASCO</name>
<feature type="compositionally biased region" description="Low complexity" evidence="6">
    <location>
        <begin position="283"/>
        <end position="328"/>
    </location>
</feature>
<keyword evidence="4" id="KW-0498">Mitosis</keyword>
<dbReference type="EMBL" id="OZ004253">
    <property type="protein sequence ID" value="CAK7893249.1"/>
    <property type="molecule type" value="Genomic_DNA"/>
</dbReference>
<proteinExistence type="inferred from homology"/>
<keyword evidence="5" id="KW-0131">Cell cycle</keyword>
<dbReference type="InterPro" id="IPR048971">
    <property type="entry name" value="Apc1_3rd"/>
</dbReference>
<evidence type="ECO:0000256" key="2">
    <source>
        <dbReference type="ARBA" id="ARBA00022618"/>
    </source>
</evidence>
<feature type="domain" description="Anaphase-promoting complex subunit 1 beta-sandwich" evidence="9">
    <location>
        <begin position="1407"/>
        <end position="1486"/>
    </location>
</feature>
<evidence type="ECO:0000256" key="1">
    <source>
        <dbReference type="ARBA" id="ARBA00010547"/>
    </source>
</evidence>
<keyword evidence="3" id="KW-0677">Repeat</keyword>
<dbReference type="Gene3D" id="1.25.10.10">
    <property type="entry name" value="Leucine-rich Repeat Variant"/>
    <property type="match status" value="2"/>
</dbReference>
<accession>A0ABP0E5Y6</accession>
<dbReference type="Proteomes" id="UP001497600">
    <property type="component" value="Chromosome A"/>
</dbReference>
<feature type="compositionally biased region" description="Polar residues" evidence="6">
    <location>
        <begin position="228"/>
        <end position="247"/>
    </location>
</feature>
<evidence type="ECO:0000256" key="3">
    <source>
        <dbReference type="ARBA" id="ARBA00022737"/>
    </source>
</evidence>
<keyword evidence="11" id="KW-1185">Reference proteome</keyword>
<evidence type="ECO:0000259" key="8">
    <source>
        <dbReference type="Pfam" id="PF20518"/>
    </source>
</evidence>
<dbReference type="InterPro" id="IPR011989">
    <property type="entry name" value="ARM-like"/>
</dbReference>
<dbReference type="Pfam" id="PF12859">
    <property type="entry name" value="ANAPC1"/>
    <property type="match status" value="1"/>
</dbReference>
<dbReference type="Pfam" id="PF21282">
    <property type="entry name" value="APC1_3rd"/>
    <property type="match status" value="1"/>
</dbReference>
<evidence type="ECO:0000256" key="6">
    <source>
        <dbReference type="SAM" id="MobiDB-lite"/>
    </source>
</evidence>
<keyword evidence="2" id="KW-0132">Cell division</keyword>
<dbReference type="PANTHER" id="PTHR12827:SF3">
    <property type="entry name" value="ANAPHASE-PROMOTING COMPLEX SUBUNIT 1"/>
    <property type="match status" value="1"/>
</dbReference>
<evidence type="ECO:0000256" key="5">
    <source>
        <dbReference type="ARBA" id="ARBA00023306"/>
    </source>
</evidence>
<reference evidence="10 11" key="1">
    <citation type="submission" date="2024-01" db="EMBL/GenBank/DDBJ databases">
        <authorList>
            <consortium name="Genoscope - CEA"/>
            <person name="William W."/>
        </authorList>
    </citation>
    <scope>NUCLEOTIDE SEQUENCE [LARGE SCALE GENOMIC DNA]</scope>
    <source>
        <strain evidence="10 11">29B2s-10</strain>
    </source>
</reference>
<feature type="domain" description="Anaphase-promoting complex subunit 1 N-terminal" evidence="7">
    <location>
        <begin position="34"/>
        <end position="153"/>
    </location>
</feature>
<feature type="domain" description="Anaphase-promoting complex subunit 1 middle" evidence="8">
    <location>
        <begin position="724"/>
        <end position="780"/>
    </location>
</feature>
<evidence type="ECO:0000259" key="9">
    <source>
        <dbReference type="Pfam" id="PF21282"/>
    </source>
</evidence>
<dbReference type="SUPFAM" id="SSF81995">
    <property type="entry name" value="beta-sandwich domain of Sec23/24"/>
    <property type="match status" value="1"/>
</dbReference>
<protein>
    <submittedName>
        <fullName evidence="10">Anaphase-promoting complex subunit 1</fullName>
    </submittedName>
</protein>